<accession>A0ABW2YJ65</accession>
<proteinExistence type="predicted"/>
<dbReference type="RefSeq" id="WP_386825169.1">
    <property type="nucleotide sequence ID" value="NZ_JBHTIF010000003.1"/>
</dbReference>
<protein>
    <submittedName>
        <fullName evidence="1">Uncharacterized protein</fullName>
    </submittedName>
</protein>
<gene>
    <name evidence="1" type="ORF">ACFQ0E_15025</name>
</gene>
<dbReference type="EMBL" id="JBHTIF010000003">
    <property type="protein sequence ID" value="MFD0726908.1"/>
    <property type="molecule type" value="Genomic_DNA"/>
</dbReference>
<keyword evidence="2" id="KW-1185">Reference proteome</keyword>
<reference evidence="2" key="1">
    <citation type="journal article" date="2019" name="Int. J. Syst. Evol. Microbiol.">
        <title>The Global Catalogue of Microorganisms (GCM) 10K type strain sequencing project: providing services to taxonomists for standard genome sequencing and annotation.</title>
        <authorList>
            <consortium name="The Broad Institute Genomics Platform"/>
            <consortium name="The Broad Institute Genome Sequencing Center for Infectious Disease"/>
            <person name="Wu L."/>
            <person name="Ma J."/>
        </authorList>
    </citation>
    <scope>NUCLEOTIDE SEQUENCE [LARGE SCALE GENOMIC DNA]</scope>
    <source>
        <strain evidence="2">CCUG 55585</strain>
    </source>
</reference>
<evidence type="ECO:0000313" key="2">
    <source>
        <dbReference type="Proteomes" id="UP001597110"/>
    </source>
</evidence>
<evidence type="ECO:0000313" key="1">
    <source>
        <dbReference type="EMBL" id="MFD0726908.1"/>
    </source>
</evidence>
<organism evidence="1 2">
    <name type="scientific">Lysobacter brunescens</name>
    <dbReference type="NCBI Taxonomy" id="262323"/>
    <lineage>
        <taxon>Bacteria</taxon>
        <taxon>Pseudomonadati</taxon>
        <taxon>Pseudomonadota</taxon>
        <taxon>Gammaproteobacteria</taxon>
        <taxon>Lysobacterales</taxon>
        <taxon>Lysobacteraceae</taxon>
        <taxon>Lysobacter</taxon>
    </lineage>
</organism>
<name>A0ABW2YJ65_9GAMM</name>
<comment type="caution">
    <text evidence="1">The sequence shown here is derived from an EMBL/GenBank/DDBJ whole genome shotgun (WGS) entry which is preliminary data.</text>
</comment>
<sequence>MTAKDTYDMDNEKTLFAFKLASSKPAASADARQAGDGKWKAREGAAVAGGCSEYLYPGNLRYDSWWWGQDQGDWC</sequence>
<dbReference type="Proteomes" id="UP001597110">
    <property type="component" value="Unassembled WGS sequence"/>
</dbReference>